<dbReference type="GO" id="GO:0009253">
    <property type="term" value="P:peptidoglycan catabolic process"/>
    <property type="evidence" value="ECO:0007669"/>
    <property type="project" value="InterPro"/>
</dbReference>
<evidence type="ECO:0000259" key="4">
    <source>
        <dbReference type="SMART" id="SM00646"/>
    </source>
</evidence>
<dbReference type="InterPro" id="IPR002508">
    <property type="entry name" value="MurNAc-LAA_cat"/>
</dbReference>
<dbReference type="PANTHER" id="PTHR30404:SF0">
    <property type="entry name" value="N-ACETYLMURAMOYL-L-ALANINE AMIDASE AMIC"/>
    <property type="match status" value="1"/>
</dbReference>
<sequence length="548" mass="62425">MKKDEEQKIEELNKIISFGEKLNKDVRPDKKKLELLLEKKAKTNIVKSNLNKNIEIKNNTKVNNNKNTNNQKILYSIQSVYSKNNQIIIDFNVDITQEDIKAFKLNQPPLYKNVFDINGYFKDAIPTKLTLNGIDKVTLGQFQPNILRIVLSNQETLNTSYTISKRQVVITVNNIKTKSNPSVMKNENSISNPVENIEESNIDTQNEIRSITSIDDKIIVKFNKNYTKNDIKFKSFTNNKNFETIFDIKGKYKYVNPTKLNISGIDKIITTQNNTNTVRIRFINNSNTKITYSLNNKELIVTPVVLNNENTKQKTQIITKKQINKTIVIDAGHGGDDVGAVGPKKRYEKVVNLSVSKYLASILKQRGYKVYLTRDKDKFIKVMDRTILANDKNADLFLSIHTNAVPKEKANQISGIETFFLSPARSERAKRVAALENKSDIREMSASSKNVFLESLNRPRITASHKFAIDVQAGLLQAARTKYKDTKDSGVREGPFWVLVGAQMPSILIELGYISHPEESRRLYEKNYQELLANGIANGIDSYFSKNP</sequence>
<organism evidence="5 6">
    <name type="scientific">Arcobacter aquimarinus</name>
    <dbReference type="NCBI Taxonomy" id="1315211"/>
    <lineage>
        <taxon>Bacteria</taxon>
        <taxon>Pseudomonadati</taxon>
        <taxon>Campylobacterota</taxon>
        <taxon>Epsilonproteobacteria</taxon>
        <taxon>Campylobacterales</taxon>
        <taxon>Arcobacteraceae</taxon>
        <taxon>Arcobacter</taxon>
    </lineage>
</organism>
<dbReference type="Gene3D" id="3.40.630.40">
    <property type="entry name" value="Zn-dependent exopeptidases"/>
    <property type="match status" value="1"/>
</dbReference>
<keyword evidence="3 5" id="KW-0378">Hydrolase</keyword>
<dbReference type="CDD" id="cd02696">
    <property type="entry name" value="MurNAc-LAA"/>
    <property type="match status" value="1"/>
</dbReference>
<dbReference type="KEGG" id="aaqi:AAQM_1779"/>
<gene>
    <name evidence="5" type="primary">amiA</name>
    <name evidence="5" type="ORF">AAQM_1779</name>
</gene>
<feature type="domain" description="MurNAc-LAA" evidence="4">
    <location>
        <begin position="386"/>
        <end position="541"/>
    </location>
</feature>
<dbReference type="Pfam" id="PF01520">
    <property type="entry name" value="Amidase_3"/>
    <property type="match status" value="1"/>
</dbReference>
<evidence type="ECO:0000313" key="6">
    <source>
        <dbReference type="Proteomes" id="UP000502065"/>
    </source>
</evidence>
<dbReference type="RefSeq" id="WP_171920702.1">
    <property type="nucleotide sequence ID" value="NZ_CBCSAE010000005.1"/>
</dbReference>
<evidence type="ECO:0000256" key="1">
    <source>
        <dbReference type="ARBA" id="ARBA00001561"/>
    </source>
</evidence>
<dbReference type="FunFam" id="3.40.630.40:FF:000005">
    <property type="entry name" value="N-acetylmuramoyl-L-alanine amidase (AmiA)"/>
    <property type="match status" value="1"/>
</dbReference>
<evidence type="ECO:0000256" key="2">
    <source>
        <dbReference type="ARBA" id="ARBA00011901"/>
    </source>
</evidence>
<reference evidence="5 6" key="1">
    <citation type="submission" date="2018-07" db="EMBL/GenBank/DDBJ databases">
        <title>Identification of phenol metabolism pathways in Arcobacter.</title>
        <authorList>
            <person name="Miller W.G."/>
            <person name="Yee E."/>
            <person name="Bono J.L."/>
        </authorList>
    </citation>
    <scope>NUCLEOTIDE SEQUENCE [LARGE SCALE GENOMIC DNA]</scope>
    <source>
        <strain evidence="5 6">W63</strain>
    </source>
</reference>
<dbReference type="AlphaFoldDB" id="A0AAE7B6M3"/>
<dbReference type="SUPFAM" id="SSF53187">
    <property type="entry name" value="Zn-dependent exopeptidases"/>
    <property type="match status" value="1"/>
</dbReference>
<name>A0AAE7B6M3_9BACT</name>
<dbReference type="GO" id="GO:0008745">
    <property type="term" value="F:N-acetylmuramoyl-L-alanine amidase activity"/>
    <property type="evidence" value="ECO:0007669"/>
    <property type="project" value="UniProtKB-EC"/>
</dbReference>
<dbReference type="InterPro" id="IPR050695">
    <property type="entry name" value="N-acetylmuramoyl_amidase_3"/>
</dbReference>
<comment type="catalytic activity">
    <reaction evidence="1">
        <text>Hydrolyzes the link between N-acetylmuramoyl residues and L-amino acid residues in certain cell-wall glycopeptides.</text>
        <dbReference type="EC" id="3.5.1.28"/>
    </reaction>
</comment>
<proteinExistence type="predicted"/>
<dbReference type="EMBL" id="CP030944">
    <property type="protein sequence ID" value="QKE26517.1"/>
    <property type="molecule type" value="Genomic_DNA"/>
</dbReference>
<protein>
    <recommendedName>
        <fullName evidence="2">N-acetylmuramoyl-L-alanine amidase</fullName>
        <ecNumber evidence="2">3.5.1.28</ecNumber>
    </recommendedName>
</protein>
<evidence type="ECO:0000313" key="5">
    <source>
        <dbReference type="EMBL" id="QKE26517.1"/>
    </source>
</evidence>
<dbReference type="SMART" id="SM00646">
    <property type="entry name" value="Ami_3"/>
    <property type="match status" value="1"/>
</dbReference>
<evidence type="ECO:0000256" key="3">
    <source>
        <dbReference type="ARBA" id="ARBA00022801"/>
    </source>
</evidence>
<dbReference type="EC" id="3.5.1.28" evidence="2"/>
<dbReference type="GO" id="GO:0030288">
    <property type="term" value="C:outer membrane-bounded periplasmic space"/>
    <property type="evidence" value="ECO:0007669"/>
    <property type="project" value="TreeGrafter"/>
</dbReference>
<keyword evidence="6" id="KW-1185">Reference proteome</keyword>
<dbReference type="PANTHER" id="PTHR30404">
    <property type="entry name" value="N-ACETYLMURAMOYL-L-ALANINE AMIDASE"/>
    <property type="match status" value="1"/>
</dbReference>
<dbReference type="Proteomes" id="UP000502065">
    <property type="component" value="Chromosome"/>
</dbReference>
<accession>A0AAE7B6M3</accession>